<reference evidence="2 3" key="1">
    <citation type="submission" date="2019-10" db="EMBL/GenBank/DDBJ databases">
        <title>Streptomyces smaragdinus sp. nov. and Streptomyces fabii sp. nov., isolated from the gut of fungus growing-termite Macrotermes natalensis.</title>
        <authorList>
            <person name="Schwitalla J."/>
            <person name="Benndorf R."/>
            <person name="Martin K."/>
            <person name="De Beer W."/>
            <person name="Kaster A.-K."/>
            <person name="Vollmers J."/>
            <person name="Poulsen M."/>
            <person name="Beemelmanns C."/>
        </authorList>
    </citation>
    <scope>NUCLEOTIDE SEQUENCE [LARGE SCALE GENOMIC DNA]</scope>
    <source>
        <strain evidence="2 3">RB5</strain>
    </source>
</reference>
<dbReference type="InterPro" id="IPR036661">
    <property type="entry name" value="Luciferase-like_sf"/>
</dbReference>
<dbReference type="RefSeq" id="WP_153453836.1">
    <property type="nucleotide sequence ID" value="NZ_WEGJ01000015.1"/>
</dbReference>
<keyword evidence="3" id="KW-1185">Reference proteome</keyword>
<dbReference type="EMBL" id="WEGJ01000015">
    <property type="protein sequence ID" value="MQY13789.1"/>
    <property type="molecule type" value="Genomic_DNA"/>
</dbReference>
<dbReference type="PANTHER" id="PTHR30137">
    <property type="entry name" value="LUCIFERASE-LIKE MONOOXYGENASE"/>
    <property type="match status" value="1"/>
</dbReference>
<gene>
    <name evidence="2" type="ORF">SRB5_39440</name>
</gene>
<dbReference type="Gene3D" id="3.20.20.30">
    <property type="entry name" value="Luciferase-like domain"/>
    <property type="match status" value="1"/>
</dbReference>
<dbReference type="InterPro" id="IPR011251">
    <property type="entry name" value="Luciferase-like_dom"/>
</dbReference>
<dbReference type="AlphaFoldDB" id="A0A7K0CJX2"/>
<evidence type="ECO:0000313" key="3">
    <source>
        <dbReference type="Proteomes" id="UP000466345"/>
    </source>
</evidence>
<dbReference type="InterPro" id="IPR050766">
    <property type="entry name" value="Bact_Lucif_Oxidored"/>
</dbReference>
<comment type="caution">
    <text evidence="2">The sequence shown here is derived from an EMBL/GenBank/DDBJ whole genome shotgun (WGS) entry which is preliminary data.</text>
</comment>
<accession>A0A7K0CJX2</accession>
<dbReference type="PANTHER" id="PTHR30137:SF18">
    <property type="entry name" value="CONSERVED PROTEIN"/>
    <property type="match status" value="1"/>
</dbReference>
<dbReference type="SUPFAM" id="SSF51679">
    <property type="entry name" value="Bacterial luciferase-like"/>
    <property type="match status" value="1"/>
</dbReference>
<sequence>MNHQRFGRIGLWSSALRQDDPARRGEIAETAAELEELGYGTLWLGGSPGVEHAARILAATGRIRVATGILSIWQHEAPAVAAQYDAVNAEHAGRFTLGLGVSHAPLASAYNRPYAAMTAYLTALDDAALPVPPEGRVLAALGPRMLRLARERAAGAHPYLVTPEYVADARKQLGEGPLLAPELKVVMSSDLTEARATARAYLRYYLSLPNYTDNLRRLGFTDDDFAAHGSNRLIDSVFALGTPESIRARAQTFFQAGADHLALQVVTATPARDLPREEWRRLASVLELTGGGSEG</sequence>
<dbReference type="GO" id="GO:0016705">
    <property type="term" value="F:oxidoreductase activity, acting on paired donors, with incorporation or reduction of molecular oxygen"/>
    <property type="evidence" value="ECO:0007669"/>
    <property type="project" value="InterPro"/>
</dbReference>
<evidence type="ECO:0000313" key="2">
    <source>
        <dbReference type="EMBL" id="MQY13789.1"/>
    </source>
</evidence>
<dbReference type="OrthoDB" id="4760590at2"/>
<protein>
    <recommendedName>
        <fullName evidence="1">Luciferase-like domain-containing protein</fullName>
    </recommendedName>
</protein>
<feature type="domain" description="Luciferase-like" evidence="1">
    <location>
        <begin position="19"/>
        <end position="107"/>
    </location>
</feature>
<dbReference type="Proteomes" id="UP000466345">
    <property type="component" value="Unassembled WGS sequence"/>
</dbReference>
<name>A0A7K0CJX2_9ACTN</name>
<dbReference type="Pfam" id="PF00296">
    <property type="entry name" value="Bac_luciferase"/>
    <property type="match status" value="1"/>
</dbReference>
<proteinExistence type="predicted"/>
<dbReference type="NCBIfam" id="TIGR03620">
    <property type="entry name" value="F420_MSMEG_4141"/>
    <property type="match status" value="1"/>
</dbReference>
<organism evidence="2 3">
    <name type="scientific">Streptomyces smaragdinus</name>
    <dbReference type="NCBI Taxonomy" id="2585196"/>
    <lineage>
        <taxon>Bacteria</taxon>
        <taxon>Bacillati</taxon>
        <taxon>Actinomycetota</taxon>
        <taxon>Actinomycetes</taxon>
        <taxon>Kitasatosporales</taxon>
        <taxon>Streptomycetaceae</taxon>
        <taxon>Streptomyces</taxon>
    </lineage>
</organism>
<evidence type="ECO:0000259" key="1">
    <source>
        <dbReference type="Pfam" id="PF00296"/>
    </source>
</evidence>
<dbReference type="GO" id="GO:0005829">
    <property type="term" value="C:cytosol"/>
    <property type="evidence" value="ECO:0007669"/>
    <property type="project" value="TreeGrafter"/>
</dbReference>
<dbReference type="InterPro" id="IPR019922">
    <property type="entry name" value="Lucif-like_OxRdatse_MSMEG_4141"/>
</dbReference>